<dbReference type="Pfam" id="PF00004">
    <property type="entry name" value="AAA"/>
    <property type="match status" value="1"/>
</dbReference>
<dbReference type="GO" id="GO:0008233">
    <property type="term" value="F:peptidase activity"/>
    <property type="evidence" value="ECO:0007669"/>
    <property type="project" value="UniProtKB-KW"/>
</dbReference>
<feature type="region of interest" description="Disordered" evidence="12">
    <location>
        <begin position="838"/>
        <end position="875"/>
    </location>
</feature>
<dbReference type="SMART" id="SM01086">
    <property type="entry name" value="ClpB_D2-small"/>
    <property type="match status" value="1"/>
</dbReference>
<evidence type="ECO:0000256" key="8">
    <source>
        <dbReference type="ARBA" id="ARBA00026057"/>
    </source>
</evidence>
<dbReference type="InterPro" id="IPR001270">
    <property type="entry name" value="ClpA/B"/>
</dbReference>
<dbReference type="Pfam" id="PF10431">
    <property type="entry name" value="ClpB_D2-small"/>
    <property type="match status" value="1"/>
</dbReference>
<dbReference type="PRINTS" id="PR00300">
    <property type="entry name" value="CLPPROTEASEA"/>
</dbReference>
<keyword evidence="2 9" id="KW-0677">Repeat</keyword>
<dbReference type="GO" id="GO:0006508">
    <property type="term" value="P:proteolysis"/>
    <property type="evidence" value="ECO:0007669"/>
    <property type="project" value="UniProtKB-KW"/>
</dbReference>
<gene>
    <name evidence="15" type="ORF">PYS65_05770</name>
</gene>
<feature type="domain" description="UVR" evidence="13">
    <location>
        <begin position="452"/>
        <end position="487"/>
    </location>
</feature>
<feature type="region of interest" description="Disordered" evidence="12">
    <location>
        <begin position="96"/>
        <end position="115"/>
    </location>
</feature>
<proteinExistence type="inferred from homology"/>
<evidence type="ECO:0000256" key="2">
    <source>
        <dbReference type="ARBA" id="ARBA00022737"/>
    </source>
</evidence>
<dbReference type="PROSITE" id="PS00870">
    <property type="entry name" value="CLPAB_1"/>
    <property type="match status" value="1"/>
</dbReference>
<evidence type="ECO:0000256" key="4">
    <source>
        <dbReference type="ARBA" id="ARBA00022840"/>
    </source>
</evidence>
<dbReference type="InterPro" id="IPR036628">
    <property type="entry name" value="Clp_N_dom_sf"/>
</dbReference>
<feature type="compositionally biased region" description="Low complexity" evidence="12">
    <location>
        <begin position="171"/>
        <end position="182"/>
    </location>
</feature>
<accession>A0ABY8JUL3</accession>
<dbReference type="Gene3D" id="1.10.1780.10">
    <property type="entry name" value="Clp, N-terminal domain"/>
    <property type="match status" value="1"/>
</dbReference>
<keyword evidence="15" id="KW-0378">Hydrolase</keyword>
<evidence type="ECO:0000256" key="5">
    <source>
        <dbReference type="ARBA" id="ARBA00023016"/>
    </source>
</evidence>
<keyword evidence="3 10" id="KW-0547">Nucleotide-binding</keyword>
<dbReference type="Pfam" id="PF02861">
    <property type="entry name" value="Clp_N"/>
    <property type="match status" value="1"/>
</dbReference>
<dbReference type="InterPro" id="IPR004176">
    <property type="entry name" value="Clp_R_N"/>
</dbReference>
<keyword evidence="6 11" id="KW-0175">Coiled coil</keyword>
<dbReference type="Proteomes" id="UP001216440">
    <property type="component" value="Chromosome"/>
</dbReference>
<dbReference type="InterPro" id="IPR003959">
    <property type="entry name" value="ATPase_AAA_core"/>
</dbReference>
<organism evidence="15 16">
    <name type="scientific">Streptomyces cathayae</name>
    <dbReference type="NCBI Taxonomy" id="3031124"/>
    <lineage>
        <taxon>Bacteria</taxon>
        <taxon>Bacillati</taxon>
        <taxon>Actinomycetota</taxon>
        <taxon>Actinomycetes</taxon>
        <taxon>Kitasatosporales</taxon>
        <taxon>Streptomycetaceae</taxon>
        <taxon>Streptomyces</taxon>
    </lineage>
</organism>
<dbReference type="Gene3D" id="3.40.50.300">
    <property type="entry name" value="P-loop containing nucleotide triphosphate hydrolases"/>
    <property type="match status" value="2"/>
</dbReference>
<evidence type="ECO:0000256" key="11">
    <source>
        <dbReference type="SAM" id="Coils"/>
    </source>
</evidence>
<dbReference type="SUPFAM" id="SSF81923">
    <property type="entry name" value="Double Clp-N motif"/>
    <property type="match status" value="1"/>
</dbReference>
<evidence type="ECO:0000256" key="6">
    <source>
        <dbReference type="ARBA" id="ARBA00023054"/>
    </source>
</evidence>
<dbReference type="SMART" id="SM00382">
    <property type="entry name" value="AAA"/>
    <property type="match status" value="2"/>
</dbReference>
<dbReference type="InterPro" id="IPR027417">
    <property type="entry name" value="P-loop_NTPase"/>
</dbReference>
<protein>
    <submittedName>
        <fullName evidence="15">ATP-dependent Clp protease ATP-binding subunit</fullName>
    </submittedName>
</protein>
<evidence type="ECO:0000256" key="1">
    <source>
        <dbReference type="ARBA" id="ARBA00008675"/>
    </source>
</evidence>
<sequence length="875" mass="95080">MSSGFTGPQGYGSDPFGEFLARFFGGPRPRQIDIGRLLSQPARELVRGAAQYAAEHGSRDLDTQHLLRAALATDPTRDLISRTGTDPDSLAAEIDERSGPVQHGPDDAPPPTSLSLTPAVKRALLDAHEMARSTGAGYIGPEHVLSALAANPDSAAGHILNSAHFTSAGMPLPDAAPDAAPPRTERPRPATGTPTLDKYGRDLTELAHEGRIDPVIGREEEIEQTVEVLSRRGKNNPVLIGDAGVGKTAVVEGLAQRIADGDVPDVLMTRRVVSLDLAGVVAGTRYRGDFEERLNTIVDEIRAHSDRLIVFIDELHTVVGAGGGGEGGSMDAGNILKPALARGELHIVGATTLEEYRRIEKDAALARRFQPIMVPEPTPADTIAILRGLRDRYEAHHQVRYTDEALVAAVELSDRYLSERRLPDKAIDLIDQAGARVRLRARTKGTDVRTMERELEQLTCDKDQAVADEKYEQATQLRDRIGELKERIAEAGGEGRVDEGQSLVVDAEVIAEVVSRQTGVPVSRLTEEEKDRLLGLEEHLHQRVVGQDEAVRVVSDAVLRSRAGLASPDRPIGSFLFLGPTGVGKTELARALAEALFGSEERMVRLDMSEYQERHTVSRLVGAPPGYVGHEEAGQLTEVVRRHPYSLLLLDEVEKAHPDVFNILLQVLDDGRLTDSQGRTVDFSNTVIVMTSNLGSEAITRRGATLGFATGGAEADEEARREQILRPLREHFRPEFLNRIDEVVVFRQLTAGELRQITDLLLEGTRRGLRGQGVTVEFTDSAVDWLARRGHQPEYGARPLRRTIQREVDNQLSRLLLDGSVRGGDRVTVDTADGNLTFRTGARAGTEPEGTGTEAGAAPDSGAGPWRGEPQAPEQ</sequence>
<dbReference type="PROSITE" id="PS51903">
    <property type="entry name" value="CLP_R"/>
    <property type="match status" value="1"/>
</dbReference>
<feature type="domain" description="Clp R" evidence="14">
    <location>
        <begin position="34"/>
        <end position="180"/>
    </location>
</feature>
<evidence type="ECO:0000256" key="3">
    <source>
        <dbReference type="ARBA" id="ARBA00022741"/>
    </source>
</evidence>
<dbReference type="PROSITE" id="PS00871">
    <property type="entry name" value="CLPAB_2"/>
    <property type="match status" value="1"/>
</dbReference>
<dbReference type="InterPro" id="IPR050130">
    <property type="entry name" value="ClpA_ClpB"/>
</dbReference>
<dbReference type="PANTHER" id="PTHR11638:SF18">
    <property type="entry name" value="HEAT SHOCK PROTEIN 104"/>
    <property type="match status" value="1"/>
</dbReference>
<dbReference type="RefSeq" id="WP_279332695.1">
    <property type="nucleotide sequence ID" value="NZ_CP121682.1"/>
</dbReference>
<dbReference type="InterPro" id="IPR003593">
    <property type="entry name" value="AAA+_ATPase"/>
</dbReference>
<name>A0ABY8JUL3_9ACTN</name>
<dbReference type="Gene3D" id="1.10.8.60">
    <property type="match status" value="2"/>
</dbReference>
<keyword evidence="4 10" id="KW-0067">ATP-binding</keyword>
<feature type="region of interest" description="Disordered" evidence="12">
    <location>
        <begin position="170"/>
        <end position="200"/>
    </location>
</feature>
<evidence type="ECO:0000256" key="10">
    <source>
        <dbReference type="RuleBase" id="RU004432"/>
    </source>
</evidence>
<keyword evidence="5" id="KW-0346">Stress response</keyword>
<keyword evidence="15" id="KW-0645">Protease</keyword>
<dbReference type="InterPro" id="IPR018368">
    <property type="entry name" value="ClpA/B_CS1"/>
</dbReference>
<dbReference type="InterPro" id="IPR028299">
    <property type="entry name" value="ClpA/B_CS2"/>
</dbReference>
<dbReference type="GO" id="GO:0005524">
    <property type="term" value="F:ATP binding"/>
    <property type="evidence" value="ECO:0007669"/>
    <property type="project" value="UniProtKB-KW"/>
</dbReference>
<evidence type="ECO:0000313" key="16">
    <source>
        <dbReference type="Proteomes" id="UP001216440"/>
    </source>
</evidence>
<dbReference type="PROSITE" id="PS50151">
    <property type="entry name" value="UVR"/>
    <property type="match status" value="1"/>
</dbReference>
<dbReference type="InterPro" id="IPR019489">
    <property type="entry name" value="Clp_ATPase_C"/>
</dbReference>
<dbReference type="PANTHER" id="PTHR11638">
    <property type="entry name" value="ATP-DEPENDENT CLP PROTEASE"/>
    <property type="match status" value="1"/>
</dbReference>
<keyword evidence="16" id="KW-1185">Reference proteome</keyword>
<evidence type="ECO:0000256" key="7">
    <source>
        <dbReference type="ARBA" id="ARBA00023186"/>
    </source>
</evidence>
<feature type="coiled-coil region" evidence="11">
    <location>
        <begin position="448"/>
        <end position="494"/>
    </location>
</feature>
<comment type="similarity">
    <text evidence="1 10">Belongs to the ClpA/ClpB family.</text>
</comment>
<dbReference type="InterPro" id="IPR001943">
    <property type="entry name" value="UVR_dom"/>
</dbReference>
<dbReference type="SUPFAM" id="SSF52540">
    <property type="entry name" value="P-loop containing nucleoside triphosphate hydrolases"/>
    <property type="match status" value="2"/>
</dbReference>
<evidence type="ECO:0000256" key="12">
    <source>
        <dbReference type="SAM" id="MobiDB-lite"/>
    </source>
</evidence>
<dbReference type="InterPro" id="IPR041546">
    <property type="entry name" value="ClpA/ClpB_AAA_lid"/>
</dbReference>
<comment type="subunit">
    <text evidence="8">Homohexamer. The oligomerization is ATP-dependent.</text>
</comment>
<dbReference type="EMBL" id="CP121682">
    <property type="protein sequence ID" value="WGD39679.1"/>
    <property type="molecule type" value="Genomic_DNA"/>
</dbReference>
<evidence type="ECO:0000256" key="9">
    <source>
        <dbReference type="PROSITE-ProRule" id="PRU01251"/>
    </source>
</evidence>
<evidence type="ECO:0000313" key="15">
    <source>
        <dbReference type="EMBL" id="WGD39679.1"/>
    </source>
</evidence>
<dbReference type="Gene3D" id="4.10.860.10">
    <property type="entry name" value="UVR domain"/>
    <property type="match status" value="1"/>
</dbReference>
<evidence type="ECO:0000259" key="13">
    <source>
        <dbReference type="PROSITE" id="PS50151"/>
    </source>
</evidence>
<feature type="compositionally biased region" description="Low complexity" evidence="12">
    <location>
        <begin position="840"/>
        <end position="859"/>
    </location>
</feature>
<keyword evidence="7 10" id="KW-0143">Chaperone</keyword>
<dbReference type="CDD" id="cd00009">
    <property type="entry name" value="AAA"/>
    <property type="match status" value="1"/>
</dbReference>
<evidence type="ECO:0000259" key="14">
    <source>
        <dbReference type="PROSITE" id="PS51903"/>
    </source>
</evidence>
<dbReference type="CDD" id="cd19499">
    <property type="entry name" value="RecA-like_ClpB_Hsp104-like"/>
    <property type="match status" value="1"/>
</dbReference>
<dbReference type="Pfam" id="PF07724">
    <property type="entry name" value="AAA_2"/>
    <property type="match status" value="1"/>
</dbReference>
<reference evidence="15 16" key="1">
    <citation type="submission" date="2023-03" db="EMBL/GenBank/DDBJ databases">
        <authorList>
            <person name="Mo P."/>
        </authorList>
    </citation>
    <scope>NUCLEOTIDE SEQUENCE [LARGE SCALE GENOMIC DNA]</scope>
    <source>
        <strain evidence="15 16">HUAS 5</strain>
    </source>
</reference>
<dbReference type="Pfam" id="PF17871">
    <property type="entry name" value="AAA_lid_9"/>
    <property type="match status" value="1"/>
</dbReference>